<dbReference type="AlphaFoldDB" id="A0AAV0JWJ7"/>
<organism evidence="1 2">
    <name type="scientific">Linum tenue</name>
    <dbReference type="NCBI Taxonomy" id="586396"/>
    <lineage>
        <taxon>Eukaryota</taxon>
        <taxon>Viridiplantae</taxon>
        <taxon>Streptophyta</taxon>
        <taxon>Embryophyta</taxon>
        <taxon>Tracheophyta</taxon>
        <taxon>Spermatophyta</taxon>
        <taxon>Magnoliopsida</taxon>
        <taxon>eudicotyledons</taxon>
        <taxon>Gunneridae</taxon>
        <taxon>Pentapetalae</taxon>
        <taxon>rosids</taxon>
        <taxon>fabids</taxon>
        <taxon>Malpighiales</taxon>
        <taxon>Linaceae</taxon>
        <taxon>Linum</taxon>
    </lineage>
</organism>
<comment type="caution">
    <text evidence="1">The sequence shown here is derived from an EMBL/GenBank/DDBJ whole genome shotgun (WGS) entry which is preliminary data.</text>
</comment>
<gene>
    <name evidence="1" type="ORF">LITE_LOCUS16006</name>
</gene>
<evidence type="ECO:0000313" key="1">
    <source>
        <dbReference type="EMBL" id="CAI0413614.1"/>
    </source>
</evidence>
<feature type="non-terminal residue" evidence="1">
    <location>
        <position position="1"/>
    </location>
</feature>
<proteinExistence type="predicted"/>
<reference evidence="1" key="1">
    <citation type="submission" date="2022-08" db="EMBL/GenBank/DDBJ databases">
        <authorList>
            <person name="Gutierrez-Valencia J."/>
        </authorList>
    </citation>
    <scope>NUCLEOTIDE SEQUENCE</scope>
</reference>
<dbReference type="EMBL" id="CAMGYJ010000005">
    <property type="protein sequence ID" value="CAI0413614.1"/>
    <property type="molecule type" value="Genomic_DNA"/>
</dbReference>
<evidence type="ECO:0000313" key="2">
    <source>
        <dbReference type="Proteomes" id="UP001154282"/>
    </source>
</evidence>
<name>A0AAV0JWJ7_9ROSI</name>
<protein>
    <submittedName>
        <fullName evidence="1">Uncharacterized protein</fullName>
    </submittedName>
</protein>
<sequence>YWWQLASFHCVHCSVNLGILVAEESQQDTISPFAPRPTRITSSRALTISRHPSPPQELHRAGPSLRPHLQALARRLNLCRDYLTIAGQTSPRYVTFSDET</sequence>
<dbReference type="Proteomes" id="UP001154282">
    <property type="component" value="Unassembled WGS sequence"/>
</dbReference>
<keyword evidence="2" id="KW-1185">Reference proteome</keyword>
<accession>A0AAV0JWJ7</accession>